<name>A0A9Q9SSB8_MOOP1</name>
<proteinExistence type="predicted"/>
<feature type="region of interest" description="Disordered" evidence="1">
    <location>
        <begin position="1"/>
        <end position="24"/>
    </location>
</feature>
<gene>
    <name evidence="2" type="ORF">BJP36_41040</name>
</gene>
<organism evidence="2">
    <name type="scientific">Moorena producens (strain JHB)</name>
    <dbReference type="NCBI Taxonomy" id="1454205"/>
    <lineage>
        <taxon>Bacteria</taxon>
        <taxon>Bacillati</taxon>
        <taxon>Cyanobacteriota</taxon>
        <taxon>Cyanophyceae</taxon>
        <taxon>Coleofasciculales</taxon>
        <taxon>Coleofasciculaceae</taxon>
        <taxon>Moorena</taxon>
    </lineage>
</organism>
<accession>A0A9Q9SSB8</accession>
<dbReference type="AlphaFoldDB" id="A0A9Q9SSB8"/>
<reference evidence="2" key="1">
    <citation type="journal article" date="2017" name="Proc. Natl. Acad. Sci. U.S.A.">
        <title>Comparative genomics uncovers the prolific and distinctive metabolic potential of the cyanobacterial genus Moorea.</title>
        <authorList>
            <person name="Leao T."/>
            <person name="Castelao G."/>
            <person name="Korobeynikov A."/>
            <person name="Monroe E.A."/>
            <person name="Podell S."/>
            <person name="Glukhov E."/>
            <person name="Allen E.E."/>
            <person name="Gerwick W.H."/>
            <person name="Gerwick L."/>
        </authorList>
    </citation>
    <scope>NUCLEOTIDE SEQUENCE</scope>
    <source>
        <strain evidence="2">JHB</strain>
    </source>
</reference>
<sequence length="59" mass="6110">MVDSCKVGPAILADGTGGNGSTEPSVDCAIAGRAVVSRKRDRAIAMTAATFQIRFQIID</sequence>
<evidence type="ECO:0000313" key="2">
    <source>
        <dbReference type="EMBL" id="WAN68753.1"/>
    </source>
</evidence>
<dbReference type="Proteomes" id="UP000176944">
    <property type="component" value="Chromosome"/>
</dbReference>
<dbReference type="EMBL" id="CP017708">
    <property type="protein sequence ID" value="WAN68753.1"/>
    <property type="molecule type" value="Genomic_DNA"/>
</dbReference>
<reference evidence="2" key="2">
    <citation type="submission" date="2022-10" db="EMBL/GenBank/DDBJ databases">
        <authorList>
            <person name="Ngo T.-E."/>
        </authorList>
    </citation>
    <scope>NUCLEOTIDE SEQUENCE</scope>
    <source>
        <strain evidence="2">JHB</strain>
    </source>
</reference>
<evidence type="ECO:0000256" key="1">
    <source>
        <dbReference type="SAM" id="MobiDB-lite"/>
    </source>
</evidence>
<protein>
    <submittedName>
        <fullName evidence="2">Uncharacterized protein</fullName>
    </submittedName>
</protein>